<dbReference type="Pfam" id="PF06177">
    <property type="entry name" value="QueT"/>
    <property type="match status" value="1"/>
</dbReference>
<evidence type="ECO:0000256" key="1">
    <source>
        <dbReference type="SAM" id="Phobius"/>
    </source>
</evidence>
<dbReference type="PANTHER" id="PTHR40044">
    <property type="entry name" value="INTEGRAL MEMBRANE PROTEIN-RELATED"/>
    <property type="match status" value="1"/>
</dbReference>
<keyword evidence="1" id="KW-0812">Transmembrane</keyword>
<sequence>MGRQGKGNKVNKKIEIDNKVIARAALIAALYFVLTAFLPAMSYGPLQIRISEALTLLPALMPVSATLGLFAGCLIANLYGMTMSITGIYDVVFGSLATLVAALLTTRIKKKPFLPLPTIIVNAVVVSAYIWQYFIGSLKIEWLKNLSPVIRYLITVVSIGMGEAIATYFLGLPLFLALEKQLKDKKLL</sequence>
<dbReference type="PIRSF" id="PIRSF031501">
    <property type="entry name" value="QueT"/>
    <property type="match status" value="1"/>
</dbReference>
<dbReference type="EMBL" id="DRUZ01000086">
    <property type="protein sequence ID" value="HHS02276.1"/>
    <property type="molecule type" value="Genomic_DNA"/>
</dbReference>
<proteinExistence type="predicted"/>
<dbReference type="PANTHER" id="PTHR40044:SF1">
    <property type="entry name" value="INTEGRAL MEMBRANE PROTEIN"/>
    <property type="match status" value="1"/>
</dbReference>
<keyword evidence="1" id="KW-1133">Transmembrane helix</keyword>
<keyword evidence="1" id="KW-0472">Membrane</keyword>
<feature type="transmembrane region" description="Helical" evidence="1">
    <location>
        <begin position="53"/>
        <end position="79"/>
    </location>
</feature>
<dbReference type="AlphaFoldDB" id="A0A7C5Z4X7"/>
<comment type="caution">
    <text evidence="2">The sequence shown here is derived from an EMBL/GenBank/DDBJ whole genome shotgun (WGS) entry which is preliminary data.</text>
</comment>
<gene>
    <name evidence="2" type="ORF">ENL71_07240</name>
</gene>
<accession>A0A7C5Z4X7</accession>
<feature type="transmembrane region" description="Helical" evidence="1">
    <location>
        <begin position="113"/>
        <end position="132"/>
    </location>
</feature>
<organism evidence="2">
    <name type="scientific">Caldicellulosiruptor owensensis</name>
    <dbReference type="NCBI Taxonomy" id="55205"/>
    <lineage>
        <taxon>Bacteria</taxon>
        <taxon>Bacillati</taxon>
        <taxon>Bacillota</taxon>
        <taxon>Bacillota incertae sedis</taxon>
        <taxon>Caldicellulosiruptorales</taxon>
        <taxon>Caldicellulosiruptoraceae</taxon>
        <taxon>Caldicellulosiruptor</taxon>
    </lineage>
</organism>
<feature type="transmembrane region" description="Helical" evidence="1">
    <location>
        <begin position="85"/>
        <end position="106"/>
    </location>
</feature>
<dbReference type="InterPro" id="IPR010387">
    <property type="entry name" value="QueT"/>
</dbReference>
<feature type="transmembrane region" description="Helical" evidence="1">
    <location>
        <begin position="152"/>
        <end position="178"/>
    </location>
</feature>
<protein>
    <submittedName>
        <fullName evidence="2">QueT transporter family protein</fullName>
    </submittedName>
</protein>
<evidence type="ECO:0000313" key="2">
    <source>
        <dbReference type="EMBL" id="HHS02276.1"/>
    </source>
</evidence>
<feature type="transmembrane region" description="Helical" evidence="1">
    <location>
        <begin position="20"/>
        <end position="41"/>
    </location>
</feature>
<reference evidence="2" key="1">
    <citation type="journal article" date="2020" name="mSystems">
        <title>Genome- and Community-Level Interaction Insights into Carbon Utilization and Element Cycling Functions of Hydrothermarchaeota in Hydrothermal Sediment.</title>
        <authorList>
            <person name="Zhou Z."/>
            <person name="Liu Y."/>
            <person name="Xu W."/>
            <person name="Pan J."/>
            <person name="Luo Z.H."/>
            <person name="Li M."/>
        </authorList>
    </citation>
    <scope>NUCLEOTIDE SEQUENCE [LARGE SCALE GENOMIC DNA]</scope>
    <source>
        <strain evidence="2">SpSt-102</strain>
    </source>
</reference>
<name>A0A7C5Z4X7_9FIRM</name>